<comment type="caution">
    <text evidence="4">The sequence shown here is derived from an EMBL/GenBank/DDBJ whole genome shotgun (WGS) entry which is preliminary data.</text>
</comment>
<dbReference type="GO" id="GO:0048254">
    <property type="term" value="P:snoRNA localization"/>
    <property type="evidence" value="ECO:0007669"/>
    <property type="project" value="TreeGrafter"/>
</dbReference>
<keyword evidence="1" id="KW-0597">Phosphoprotein</keyword>
<evidence type="ECO:0000259" key="3">
    <source>
        <dbReference type="Pfam" id="PF25790"/>
    </source>
</evidence>
<evidence type="ECO:0000313" key="5">
    <source>
        <dbReference type="Proteomes" id="UP000193922"/>
    </source>
</evidence>
<feature type="domain" description="BCD1 alpha/beta" evidence="3">
    <location>
        <begin position="119"/>
        <end position="260"/>
    </location>
</feature>
<dbReference type="InterPro" id="IPR057721">
    <property type="entry name" value="BCD1_alpha/beta"/>
</dbReference>
<dbReference type="CDD" id="cd23023">
    <property type="entry name" value="zf-HIT_BCD1"/>
    <property type="match status" value="1"/>
</dbReference>
<keyword evidence="5" id="KW-1185">Reference proteome</keyword>
<evidence type="ECO:0000256" key="1">
    <source>
        <dbReference type="ARBA" id="ARBA00022553"/>
    </source>
</evidence>
<evidence type="ECO:0000313" key="4">
    <source>
        <dbReference type="EMBL" id="ORX64800.1"/>
    </source>
</evidence>
<dbReference type="PANTHER" id="PTHR13483">
    <property type="entry name" value="BOX C_D SNORNA PROTEIN 1-RELATED"/>
    <property type="match status" value="1"/>
</dbReference>
<dbReference type="GeneID" id="63805602"/>
<dbReference type="InterPro" id="IPR051639">
    <property type="entry name" value="BCD1"/>
</dbReference>
<dbReference type="EMBL" id="MCFD01000065">
    <property type="protein sequence ID" value="ORX64800.1"/>
    <property type="molecule type" value="Genomic_DNA"/>
</dbReference>
<dbReference type="AlphaFoldDB" id="A0A1Y1VU28"/>
<sequence>MSDHEAGEKRKRVVENVSIQMPGCMARTCSAACSKEHKQETGCSGQRDRTKFVKRAEYDANTLMSDYGFLQELSRDHDNLTRLVKEQGQKANAASRPGATTLTLTQKNTVTRARVNRNPGIQRHAQNKTLWSKSHSRLVWTIEVSVPELEGVADKWIETGFHDVCQLGDLWERLLLFNSSDSKKPVDTVTSSAADTLSIYSIEHPRPTLDAIKAKFATSAVTELTWLIKAQDTPANKPTFYRIDPCQPLHTQLVYQTVVDTANSTWKPRITILDIPVAVQASDSESSASSSSESSSPSDSEDSDDENKTKEK</sequence>
<evidence type="ECO:0000256" key="2">
    <source>
        <dbReference type="SAM" id="MobiDB-lite"/>
    </source>
</evidence>
<name>A0A1Y1VU28_9FUNG</name>
<organism evidence="4 5">
    <name type="scientific">Linderina pennispora</name>
    <dbReference type="NCBI Taxonomy" id="61395"/>
    <lineage>
        <taxon>Eukaryota</taxon>
        <taxon>Fungi</taxon>
        <taxon>Fungi incertae sedis</taxon>
        <taxon>Zoopagomycota</taxon>
        <taxon>Kickxellomycotina</taxon>
        <taxon>Kickxellomycetes</taxon>
        <taxon>Kickxellales</taxon>
        <taxon>Kickxellaceae</taxon>
        <taxon>Linderina</taxon>
    </lineage>
</organism>
<dbReference type="STRING" id="61395.A0A1Y1VU28"/>
<dbReference type="OrthoDB" id="272357at2759"/>
<feature type="region of interest" description="Disordered" evidence="2">
    <location>
        <begin position="281"/>
        <end position="312"/>
    </location>
</feature>
<gene>
    <name evidence="4" type="ORF">DL89DRAFT_271870</name>
</gene>
<dbReference type="Proteomes" id="UP000193922">
    <property type="component" value="Unassembled WGS sequence"/>
</dbReference>
<protein>
    <recommendedName>
        <fullName evidence="3">BCD1 alpha/beta domain-containing protein</fullName>
    </recommendedName>
</protein>
<dbReference type="RefSeq" id="XP_040739380.1">
    <property type="nucleotide sequence ID" value="XM_040888954.1"/>
</dbReference>
<dbReference type="GO" id="GO:0005634">
    <property type="term" value="C:nucleus"/>
    <property type="evidence" value="ECO:0007669"/>
    <property type="project" value="TreeGrafter"/>
</dbReference>
<accession>A0A1Y1VU28</accession>
<reference evidence="4 5" key="1">
    <citation type="submission" date="2016-07" db="EMBL/GenBank/DDBJ databases">
        <title>Pervasive Adenine N6-methylation of Active Genes in Fungi.</title>
        <authorList>
            <consortium name="DOE Joint Genome Institute"/>
            <person name="Mondo S.J."/>
            <person name="Dannebaum R.O."/>
            <person name="Kuo R.C."/>
            <person name="Labutti K."/>
            <person name="Haridas S."/>
            <person name="Kuo A."/>
            <person name="Salamov A."/>
            <person name="Ahrendt S.R."/>
            <person name="Lipzen A."/>
            <person name="Sullivan W."/>
            <person name="Andreopoulos W.B."/>
            <person name="Clum A."/>
            <person name="Lindquist E."/>
            <person name="Daum C."/>
            <person name="Ramamoorthy G.K."/>
            <person name="Gryganskyi A."/>
            <person name="Culley D."/>
            <person name="Magnuson J.K."/>
            <person name="James T.Y."/>
            <person name="O'Malley M.A."/>
            <person name="Stajich J.E."/>
            <person name="Spatafora J.W."/>
            <person name="Visel A."/>
            <person name="Grigoriev I.V."/>
        </authorList>
    </citation>
    <scope>NUCLEOTIDE SEQUENCE [LARGE SCALE GENOMIC DNA]</scope>
    <source>
        <strain evidence="4 5">ATCC 12442</strain>
    </source>
</reference>
<dbReference type="PANTHER" id="PTHR13483:SF3">
    <property type="entry name" value="BOX C_D SNORNA PROTEIN 1"/>
    <property type="match status" value="1"/>
</dbReference>
<dbReference type="Pfam" id="PF25790">
    <property type="entry name" value="BCD1"/>
    <property type="match status" value="1"/>
</dbReference>
<dbReference type="GO" id="GO:0000463">
    <property type="term" value="P:maturation of LSU-rRNA from tricistronic rRNA transcript (SSU-rRNA, 5.8S rRNA, LSU-rRNA)"/>
    <property type="evidence" value="ECO:0007669"/>
    <property type="project" value="TreeGrafter"/>
</dbReference>
<dbReference type="GO" id="GO:0000492">
    <property type="term" value="P:box C/D snoRNP assembly"/>
    <property type="evidence" value="ECO:0007669"/>
    <property type="project" value="TreeGrafter"/>
</dbReference>
<proteinExistence type="predicted"/>
<feature type="compositionally biased region" description="Low complexity" evidence="2">
    <location>
        <begin position="282"/>
        <end position="298"/>
    </location>
</feature>
<dbReference type="GO" id="GO:0070761">
    <property type="term" value="C:pre-snoRNP complex"/>
    <property type="evidence" value="ECO:0007669"/>
    <property type="project" value="TreeGrafter"/>
</dbReference>